<proteinExistence type="inferred from homology"/>
<dbReference type="Pfam" id="PF02771">
    <property type="entry name" value="Acyl-CoA_dh_N"/>
    <property type="match status" value="1"/>
</dbReference>
<organism evidence="10 11">
    <name type="scientific">Pseudooceanicola batsensis (strain ATCC BAA-863 / DSM 15984 / KCTC 12145 / HTCC2597)</name>
    <name type="common">Oceanicola batsensis</name>
    <dbReference type="NCBI Taxonomy" id="252305"/>
    <lineage>
        <taxon>Bacteria</taxon>
        <taxon>Pseudomonadati</taxon>
        <taxon>Pseudomonadota</taxon>
        <taxon>Alphaproteobacteria</taxon>
        <taxon>Rhodobacterales</taxon>
        <taxon>Paracoccaceae</taxon>
        <taxon>Pseudooceanicola</taxon>
    </lineage>
</organism>
<evidence type="ECO:0000256" key="5">
    <source>
        <dbReference type="ARBA" id="ARBA00023002"/>
    </source>
</evidence>
<dbReference type="AlphaFoldDB" id="A3TT36"/>
<name>A3TT36_PSEBH</name>
<evidence type="ECO:0000259" key="9">
    <source>
        <dbReference type="Pfam" id="PF02771"/>
    </source>
</evidence>
<dbReference type="eggNOG" id="COG1960">
    <property type="taxonomic scope" value="Bacteria"/>
</dbReference>
<feature type="domain" description="Acyl-CoA dehydrogenase/oxidase N-terminal" evidence="9">
    <location>
        <begin position="10"/>
        <end position="118"/>
    </location>
</feature>
<dbReference type="Gene3D" id="1.20.140.10">
    <property type="entry name" value="Butyryl-CoA Dehydrogenase, subunit A, domain 3"/>
    <property type="match status" value="1"/>
</dbReference>
<gene>
    <name evidence="10" type="ORF">OB2597_06005</name>
</gene>
<evidence type="ECO:0000256" key="6">
    <source>
        <dbReference type="RuleBase" id="RU362125"/>
    </source>
</evidence>
<comment type="similarity">
    <text evidence="2 6">Belongs to the acyl-CoA dehydrogenase family.</text>
</comment>
<evidence type="ECO:0000256" key="3">
    <source>
        <dbReference type="ARBA" id="ARBA00022630"/>
    </source>
</evidence>
<dbReference type="InterPro" id="IPR006091">
    <property type="entry name" value="Acyl-CoA_Oxase/DH_mid-dom"/>
</dbReference>
<keyword evidence="4 6" id="KW-0274">FAD</keyword>
<dbReference type="InterPro" id="IPR052161">
    <property type="entry name" value="Mycobact_Acyl-CoA_DH"/>
</dbReference>
<keyword evidence="5 6" id="KW-0560">Oxidoreductase</keyword>
<dbReference type="Gene3D" id="1.10.540.10">
    <property type="entry name" value="Acyl-CoA dehydrogenase/oxidase, N-terminal domain"/>
    <property type="match status" value="1"/>
</dbReference>
<feature type="domain" description="Acyl-CoA oxidase/dehydrogenase middle" evidence="8">
    <location>
        <begin position="124"/>
        <end position="218"/>
    </location>
</feature>
<keyword evidence="11" id="KW-1185">Reference proteome</keyword>
<dbReference type="InterPro" id="IPR037069">
    <property type="entry name" value="AcylCoA_DH/ox_N_sf"/>
</dbReference>
<dbReference type="Gene3D" id="2.40.110.10">
    <property type="entry name" value="Butyryl-CoA Dehydrogenase, subunit A, domain 2"/>
    <property type="match status" value="1"/>
</dbReference>
<dbReference type="InterPro" id="IPR009100">
    <property type="entry name" value="AcylCoA_DH/oxidase_NM_dom_sf"/>
</dbReference>
<dbReference type="InterPro" id="IPR009075">
    <property type="entry name" value="AcylCo_DH/oxidase_C"/>
</dbReference>
<dbReference type="SUPFAM" id="SSF56645">
    <property type="entry name" value="Acyl-CoA dehydrogenase NM domain-like"/>
    <property type="match status" value="1"/>
</dbReference>
<dbReference type="GO" id="GO:0050660">
    <property type="term" value="F:flavin adenine dinucleotide binding"/>
    <property type="evidence" value="ECO:0007669"/>
    <property type="project" value="InterPro"/>
</dbReference>
<dbReference type="PANTHER" id="PTHR43292">
    <property type="entry name" value="ACYL-COA DEHYDROGENASE"/>
    <property type="match status" value="1"/>
</dbReference>
<dbReference type="GO" id="GO:0016627">
    <property type="term" value="F:oxidoreductase activity, acting on the CH-CH group of donors"/>
    <property type="evidence" value="ECO:0007669"/>
    <property type="project" value="InterPro"/>
</dbReference>
<evidence type="ECO:0000259" key="8">
    <source>
        <dbReference type="Pfam" id="PF02770"/>
    </source>
</evidence>
<evidence type="ECO:0000259" key="7">
    <source>
        <dbReference type="Pfam" id="PF00441"/>
    </source>
</evidence>
<evidence type="ECO:0000256" key="4">
    <source>
        <dbReference type="ARBA" id="ARBA00022827"/>
    </source>
</evidence>
<dbReference type="RefSeq" id="WP_009805430.1">
    <property type="nucleotide sequence ID" value="NZ_CH724131.1"/>
</dbReference>
<dbReference type="SUPFAM" id="SSF47203">
    <property type="entry name" value="Acyl-CoA dehydrogenase C-terminal domain-like"/>
    <property type="match status" value="1"/>
</dbReference>
<dbReference type="InterPro" id="IPR013786">
    <property type="entry name" value="AcylCoA_DH/ox_N"/>
</dbReference>
<dbReference type="FunFam" id="2.40.110.10:FF:000011">
    <property type="entry name" value="Acyl-CoA dehydrogenase FadE34"/>
    <property type="match status" value="1"/>
</dbReference>
<dbReference type="HOGENOM" id="CLU_018204_9_0_5"/>
<dbReference type="EMBL" id="AAMO01000001">
    <property type="protein sequence ID" value="EAQ04813.1"/>
    <property type="molecule type" value="Genomic_DNA"/>
</dbReference>
<dbReference type="STRING" id="252305.OB2597_06005"/>
<evidence type="ECO:0000256" key="2">
    <source>
        <dbReference type="ARBA" id="ARBA00009347"/>
    </source>
</evidence>
<evidence type="ECO:0000313" key="11">
    <source>
        <dbReference type="Proteomes" id="UP000004318"/>
    </source>
</evidence>
<protein>
    <submittedName>
        <fullName evidence="10">Putative acyl-coa dehydrogenase oxidoreductase protein</fullName>
    </submittedName>
</protein>
<dbReference type="InterPro" id="IPR036250">
    <property type="entry name" value="AcylCo_DH-like_C"/>
</dbReference>
<dbReference type="PANTHER" id="PTHR43292:SF3">
    <property type="entry name" value="ACYL-COA DEHYDROGENASE FADE29"/>
    <property type="match status" value="1"/>
</dbReference>
<dbReference type="Pfam" id="PF00441">
    <property type="entry name" value="Acyl-CoA_dh_1"/>
    <property type="match status" value="1"/>
</dbReference>
<keyword evidence="3 6" id="KW-0285">Flavoprotein</keyword>
<comment type="cofactor">
    <cofactor evidence="1 6">
        <name>FAD</name>
        <dbReference type="ChEBI" id="CHEBI:57692"/>
    </cofactor>
</comment>
<evidence type="ECO:0000313" key="10">
    <source>
        <dbReference type="EMBL" id="EAQ04813.1"/>
    </source>
</evidence>
<evidence type="ECO:0000256" key="1">
    <source>
        <dbReference type="ARBA" id="ARBA00001974"/>
    </source>
</evidence>
<dbReference type="InterPro" id="IPR046373">
    <property type="entry name" value="Acyl-CoA_Oxase/DH_mid-dom_sf"/>
</dbReference>
<reference evidence="10 11" key="1">
    <citation type="journal article" date="2010" name="J. Bacteriol.">
        <title>Genome sequences of Oceanicola granulosus HTCC2516(T) and Oceanicola batsensis HTCC2597(TDelta).</title>
        <authorList>
            <person name="Thrash J.C."/>
            <person name="Cho J.C."/>
            <person name="Vergin K.L."/>
            <person name="Giovannoni S.J."/>
        </authorList>
    </citation>
    <scope>NUCLEOTIDE SEQUENCE [LARGE SCALE GENOMIC DNA]</scope>
    <source>
        <strain evidence="11">ATCC BAA-863 / DSM 15984 / KCTC 12145 / HTCC2597</strain>
    </source>
</reference>
<dbReference type="Pfam" id="PF02770">
    <property type="entry name" value="Acyl-CoA_dh_M"/>
    <property type="match status" value="1"/>
</dbReference>
<comment type="caution">
    <text evidence="10">The sequence shown here is derived from an EMBL/GenBank/DDBJ whole genome shotgun (WGS) entry which is preliminary data.</text>
</comment>
<accession>A3TT36</accession>
<feature type="domain" description="Acyl-CoA dehydrogenase/oxidase C-terminal" evidence="7">
    <location>
        <begin position="230"/>
        <end position="393"/>
    </location>
</feature>
<dbReference type="GO" id="GO:0005886">
    <property type="term" value="C:plasma membrane"/>
    <property type="evidence" value="ECO:0007669"/>
    <property type="project" value="TreeGrafter"/>
</dbReference>
<dbReference type="Proteomes" id="UP000004318">
    <property type="component" value="Unassembled WGS sequence"/>
</dbReference>
<sequence>MNKSKQSYADFYDEVMAFVEAKLPFDLAEKIRLNVDLEHEDFLRWQKILESNNWYCAHWPEADGGQGWSPLKRYMFEQALAEAGAPWMLPFGPAYVGPVLSEYGTQSQKDRFLPDIIASRTSWCQGYSEPGAGSDLAGLKTRAVRKGDTYIVNGQKLWTTYAHWADMMFCLARTSDEDRPQRGISFLLLDMRQPGVTVRPIVTMDMRHHVNEVFLENVEVPADNLVGAEGAGWEIAKFLLSNERLIVAETGKARRMLRQVRAIADTAREGGKPLSQAPVVAREINEVQIALDTLEAYCRSLFRKLADGQQPTFEASLLKIRGSELLQSITGLGVRLSARSGLPLAPFFDDVRGNQAPTLEAELSGVLTEFLSQRAATIYGGSNEVQRNIVAKARFGF</sequence>